<comment type="similarity">
    <text evidence="1">Belongs to the Gfo/Idh/MocA family.</text>
</comment>
<dbReference type="GO" id="GO:0016491">
    <property type="term" value="F:oxidoreductase activity"/>
    <property type="evidence" value="ECO:0007669"/>
    <property type="project" value="UniProtKB-KW"/>
</dbReference>
<dbReference type="EC" id="1.-.-.-" evidence="4"/>
<keyword evidence="2 4" id="KW-0560">Oxidoreductase</keyword>
<dbReference type="Proteomes" id="UP000317421">
    <property type="component" value="Unassembled WGS sequence"/>
</dbReference>
<evidence type="ECO:0000259" key="3">
    <source>
        <dbReference type="Pfam" id="PF01408"/>
    </source>
</evidence>
<evidence type="ECO:0000256" key="1">
    <source>
        <dbReference type="ARBA" id="ARBA00010928"/>
    </source>
</evidence>
<dbReference type="RefSeq" id="WP_146444535.1">
    <property type="nucleotide sequence ID" value="NZ_SJPR01000002.1"/>
</dbReference>
<keyword evidence="5" id="KW-1185">Reference proteome</keyword>
<evidence type="ECO:0000256" key="2">
    <source>
        <dbReference type="ARBA" id="ARBA00023002"/>
    </source>
</evidence>
<dbReference type="PANTHER" id="PTHR43708">
    <property type="entry name" value="CONSERVED EXPRESSED OXIDOREDUCTASE (EUROFUNG)"/>
    <property type="match status" value="1"/>
</dbReference>
<dbReference type="SUPFAM" id="SSF55347">
    <property type="entry name" value="Glyceraldehyde-3-phosphate dehydrogenase-like, C-terminal domain"/>
    <property type="match status" value="1"/>
</dbReference>
<dbReference type="AlphaFoldDB" id="A0A5C6ADD1"/>
<dbReference type="GO" id="GO:0000166">
    <property type="term" value="F:nucleotide binding"/>
    <property type="evidence" value="ECO:0007669"/>
    <property type="project" value="InterPro"/>
</dbReference>
<accession>A0A5C6ADD1</accession>
<dbReference type="SUPFAM" id="SSF51735">
    <property type="entry name" value="NAD(P)-binding Rossmann-fold domains"/>
    <property type="match status" value="1"/>
</dbReference>
<comment type="caution">
    <text evidence="4">The sequence shown here is derived from an EMBL/GenBank/DDBJ whole genome shotgun (WGS) entry which is preliminary data.</text>
</comment>
<dbReference type="Pfam" id="PF01408">
    <property type="entry name" value="GFO_IDH_MocA"/>
    <property type="match status" value="1"/>
</dbReference>
<evidence type="ECO:0000313" key="5">
    <source>
        <dbReference type="Proteomes" id="UP000317421"/>
    </source>
</evidence>
<proteinExistence type="inferred from homology"/>
<dbReference type="Gene3D" id="3.30.360.10">
    <property type="entry name" value="Dihydrodipicolinate Reductase, domain 2"/>
    <property type="match status" value="1"/>
</dbReference>
<protein>
    <submittedName>
        <fullName evidence="4">Putative oxidoreductase YcjS</fullName>
        <ecNumber evidence="4">1.-.-.-</ecNumber>
    </submittedName>
</protein>
<dbReference type="Gene3D" id="3.40.50.720">
    <property type="entry name" value="NAD(P)-binding Rossmann-like Domain"/>
    <property type="match status" value="1"/>
</dbReference>
<dbReference type="EMBL" id="SJPR01000002">
    <property type="protein sequence ID" value="TWT97609.1"/>
    <property type="molecule type" value="Genomic_DNA"/>
</dbReference>
<dbReference type="PANTHER" id="PTHR43708:SF5">
    <property type="entry name" value="CONSERVED EXPRESSED OXIDOREDUCTASE (EUROFUNG)-RELATED"/>
    <property type="match status" value="1"/>
</dbReference>
<dbReference type="OrthoDB" id="251184at2"/>
<sequence>MLRAAVIGAGHIAKQHLAAIDAAPGVEAVGVCDLSAALAELTAERFGVTAWETDFRRLLADCRPDAVHITTPAATHLAIAKECLEAGSHVFVEKPIATSLEDLERLAAVAESSGRWLVEDHNYLFNDDVQQLLRLHREGRFGDVLHVEVQVDLPLFAPGSRFVDRHAPHPAMREPLGAVSDFLTHLSYLANAFVGPIRSASCQCRRDSPVATGAISEFKALVDAAFGTALLGVSTGGEIDRFRIRVDGSRLSAEVNLFEVGAILTRTRGGPKPLIPIRNMVGRGFSELRNARRSLSRKLSGGPGPYEGLWRLVAEFYARCDRGEAPPVSLDAIREVGRWVDVITHAACDNATVSERQPEAVGP</sequence>
<dbReference type="InterPro" id="IPR051317">
    <property type="entry name" value="Gfo/Idh/MocA_oxidoreduct"/>
</dbReference>
<reference evidence="4 5" key="1">
    <citation type="submission" date="2019-02" db="EMBL/GenBank/DDBJ databases">
        <title>Deep-cultivation of Planctomycetes and their phenomic and genomic characterization uncovers novel biology.</title>
        <authorList>
            <person name="Wiegand S."/>
            <person name="Jogler M."/>
            <person name="Boedeker C."/>
            <person name="Pinto D."/>
            <person name="Vollmers J."/>
            <person name="Rivas-Marin E."/>
            <person name="Kohn T."/>
            <person name="Peeters S.H."/>
            <person name="Heuer A."/>
            <person name="Rast P."/>
            <person name="Oberbeckmann S."/>
            <person name="Bunk B."/>
            <person name="Jeske O."/>
            <person name="Meyerdierks A."/>
            <person name="Storesund J.E."/>
            <person name="Kallscheuer N."/>
            <person name="Luecker S."/>
            <person name="Lage O.M."/>
            <person name="Pohl T."/>
            <person name="Merkel B.J."/>
            <person name="Hornburger P."/>
            <person name="Mueller R.-W."/>
            <person name="Bruemmer F."/>
            <person name="Labrenz M."/>
            <person name="Spormann A.M."/>
            <person name="Op Den Camp H."/>
            <person name="Overmann J."/>
            <person name="Amann R."/>
            <person name="Jetten M.S.M."/>
            <person name="Mascher T."/>
            <person name="Medema M.H."/>
            <person name="Devos D.P."/>
            <person name="Kaster A.-K."/>
            <person name="Ovreas L."/>
            <person name="Rohde M."/>
            <person name="Galperin M.Y."/>
            <person name="Jogler C."/>
        </authorList>
    </citation>
    <scope>NUCLEOTIDE SEQUENCE [LARGE SCALE GENOMIC DNA]</scope>
    <source>
        <strain evidence="4 5">Pla108</strain>
    </source>
</reference>
<evidence type="ECO:0000313" key="4">
    <source>
        <dbReference type="EMBL" id="TWT97609.1"/>
    </source>
</evidence>
<name>A0A5C6ADD1_9BACT</name>
<gene>
    <name evidence="4" type="primary">ycjS_1</name>
    <name evidence="4" type="ORF">Pla108_17610</name>
</gene>
<dbReference type="InterPro" id="IPR036291">
    <property type="entry name" value="NAD(P)-bd_dom_sf"/>
</dbReference>
<feature type="domain" description="Gfo/Idh/MocA-like oxidoreductase N-terminal" evidence="3">
    <location>
        <begin position="2"/>
        <end position="118"/>
    </location>
</feature>
<dbReference type="InterPro" id="IPR000683">
    <property type="entry name" value="Gfo/Idh/MocA-like_OxRdtase_N"/>
</dbReference>
<organism evidence="4 5">
    <name type="scientific">Botrimarina colliarenosi</name>
    <dbReference type="NCBI Taxonomy" id="2528001"/>
    <lineage>
        <taxon>Bacteria</taxon>
        <taxon>Pseudomonadati</taxon>
        <taxon>Planctomycetota</taxon>
        <taxon>Planctomycetia</taxon>
        <taxon>Pirellulales</taxon>
        <taxon>Lacipirellulaceae</taxon>
        <taxon>Botrimarina</taxon>
    </lineage>
</organism>